<dbReference type="Gene3D" id="1.10.3720.10">
    <property type="entry name" value="MetI-like"/>
    <property type="match status" value="1"/>
</dbReference>
<evidence type="ECO:0000256" key="7">
    <source>
        <dbReference type="ARBA" id="ARBA00022989"/>
    </source>
</evidence>
<evidence type="ECO:0000256" key="5">
    <source>
        <dbReference type="ARBA" id="ARBA00022592"/>
    </source>
</evidence>
<feature type="transmembrane region" description="Helical" evidence="9">
    <location>
        <begin position="68"/>
        <end position="93"/>
    </location>
</feature>
<feature type="transmembrane region" description="Helical" evidence="9">
    <location>
        <begin position="105"/>
        <end position="130"/>
    </location>
</feature>
<dbReference type="InterPro" id="IPR000515">
    <property type="entry name" value="MetI-like"/>
</dbReference>
<dbReference type="InterPro" id="IPR011864">
    <property type="entry name" value="Phosphate_PstC"/>
</dbReference>
<keyword evidence="6 9" id="KW-0812">Transmembrane</keyword>
<name>A0A644XMI5_9ZZZZ</name>
<dbReference type="SUPFAM" id="SSF161098">
    <property type="entry name" value="MetI-like"/>
    <property type="match status" value="1"/>
</dbReference>
<feature type="domain" description="ABC transmembrane type-1" evidence="10">
    <location>
        <begin position="69"/>
        <end position="285"/>
    </location>
</feature>
<keyword evidence="3" id="KW-0813">Transport</keyword>
<dbReference type="Pfam" id="PF00528">
    <property type="entry name" value="BPD_transp_1"/>
    <property type="match status" value="1"/>
</dbReference>
<dbReference type="PANTHER" id="PTHR30425">
    <property type="entry name" value="PHOSPHATE TRANSPORT SYSTEM PERMEASE PROTEIN PST"/>
    <property type="match status" value="1"/>
</dbReference>
<dbReference type="AlphaFoldDB" id="A0A644XMI5"/>
<organism evidence="11">
    <name type="scientific">bioreactor metagenome</name>
    <dbReference type="NCBI Taxonomy" id="1076179"/>
    <lineage>
        <taxon>unclassified sequences</taxon>
        <taxon>metagenomes</taxon>
        <taxon>ecological metagenomes</taxon>
    </lineage>
</organism>
<dbReference type="GO" id="GO:0005886">
    <property type="term" value="C:plasma membrane"/>
    <property type="evidence" value="ECO:0007669"/>
    <property type="project" value="UniProtKB-SubCell"/>
</dbReference>
<comment type="caution">
    <text evidence="11">The sequence shown here is derived from an EMBL/GenBank/DDBJ whole genome shotgun (WGS) entry which is preliminary data.</text>
</comment>
<dbReference type="InterPro" id="IPR051124">
    <property type="entry name" value="Phosphate_Transport_Permease"/>
</dbReference>
<dbReference type="PANTHER" id="PTHR30425:SF1">
    <property type="entry name" value="PHOSPHATE TRANSPORT SYSTEM PERMEASE PROTEIN PSTC"/>
    <property type="match status" value="1"/>
</dbReference>
<comment type="subcellular location">
    <subcellularLocation>
        <location evidence="1">Cell membrane</location>
        <topology evidence="1">Multi-pass membrane protein</topology>
    </subcellularLocation>
</comment>
<dbReference type="InterPro" id="IPR035906">
    <property type="entry name" value="MetI-like_sf"/>
</dbReference>
<keyword evidence="4" id="KW-1003">Cell membrane</keyword>
<gene>
    <name evidence="11" type="primary">pstC_8</name>
    <name evidence="11" type="ORF">SDC9_63595</name>
</gene>
<evidence type="ECO:0000256" key="6">
    <source>
        <dbReference type="ARBA" id="ARBA00022692"/>
    </source>
</evidence>
<keyword evidence="5" id="KW-0592">Phosphate transport</keyword>
<evidence type="ECO:0000256" key="9">
    <source>
        <dbReference type="SAM" id="Phobius"/>
    </source>
</evidence>
<feature type="transmembrane region" description="Helical" evidence="9">
    <location>
        <begin position="266"/>
        <end position="289"/>
    </location>
</feature>
<evidence type="ECO:0000313" key="11">
    <source>
        <dbReference type="EMBL" id="MPM17207.1"/>
    </source>
</evidence>
<dbReference type="NCBIfam" id="TIGR02138">
    <property type="entry name" value="phosphate_pstC"/>
    <property type="match status" value="1"/>
</dbReference>
<evidence type="ECO:0000256" key="8">
    <source>
        <dbReference type="ARBA" id="ARBA00023136"/>
    </source>
</evidence>
<evidence type="ECO:0000256" key="3">
    <source>
        <dbReference type="ARBA" id="ARBA00022448"/>
    </source>
</evidence>
<dbReference type="CDD" id="cd06261">
    <property type="entry name" value="TM_PBP2"/>
    <property type="match status" value="1"/>
</dbReference>
<dbReference type="EMBL" id="VSSQ01002754">
    <property type="protein sequence ID" value="MPM17207.1"/>
    <property type="molecule type" value="Genomic_DNA"/>
</dbReference>
<dbReference type="GO" id="GO:0006817">
    <property type="term" value="P:phosphate ion transport"/>
    <property type="evidence" value="ECO:0007669"/>
    <property type="project" value="UniProtKB-KW"/>
</dbReference>
<protein>
    <submittedName>
        <fullName evidence="11">Phosphate transport system permease protein PstC</fullName>
    </submittedName>
</protein>
<dbReference type="GO" id="GO:0005315">
    <property type="term" value="F:phosphate transmembrane transporter activity"/>
    <property type="evidence" value="ECO:0007669"/>
    <property type="project" value="InterPro"/>
</dbReference>
<feature type="transmembrane region" description="Helical" evidence="9">
    <location>
        <begin position="150"/>
        <end position="170"/>
    </location>
</feature>
<proteinExistence type="inferred from homology"/>
<dbReference type="PROSITE" id="PS50928">
    <property type="entry name" value="ABC_TM1"/>
    <property type="match status" value="1"/>
</dbReference>
<accession>A0A644XMI5</accession>
<sequence length="301" mass="33039">MISPRRIRDYAGRGWMMISKIIVILVPLIMIWVLVDKSLPLLHDNGFLNILSGSEWRPGAGSFGFRPFIIGTLYVSFLAILISAPVCILAAIYLSEYAHLRILRFMQPIIDILAGIPSVIYGVWGILFIVPFVRNVVAPSLGMESTGYSVLAGGLVLAVMIIPFILNILLELFATVPRELRDAAYSMGTTRWEMVKVSVIRKTGAGIFSAIGLGWARAIGETIAVMMVVGNTIVIPDSIVIPAYPLPALIANNYGEMMSIPKYDSALMFAALILLAITVVFNVLMRLLIKRFTIKEGSHEA</sequence>
<evidence type="ECO:0000256" key="2">
    <source>
        <dbReference type="ARBA" id="ARBA00007069"/>
    </source>
</evidence>
<evidence type="ECO:0000256" key="1">
    <source>
        <dbReference type="ARBA" id="ARBA00004651"/>
    </source>
</evidence>
<evidence type="ECO:0000259" key="10">
    <source>
        <dbReference type="PROSITE" id="PS50928"/>
    </source>
</evidence>
<keyword evidence="8 9" id="KW-0472">Membrane</keyword>
<keyword evidence="7 9" id="KW-1133">Transmembrane helix</keyword>
<feature type="transmembrane region" description="Helical" evidence="9">
    <location>
        <begin position="12"/>
        <end position="35"/>
    </location>
</feature>
<comment type="similarity">
    <text evidence="2">Belongs to the binding-protein-dependent transport system permease family. CysTW subfamily.</text>
</comment>
<reference evidence="11" key="1">
    <citation type="submission" date="2019-08" db="EMBL/GenBank/DDBJ databases">
        <authorList>
            <person name="Kucharzyk K."/>
            <person name="Murdoch R.W."/>
            <person name="Higgins S."/>
            <person name="Loffler F."/>
        </authorList>
    </citation>
    <scope>NUCLEOTIDE SEQUENCE</scope>
</reference>
<evidence type="ECO:0000256" key="4">
    <source>
        <dbReference type="ARBA" id="ARBA00022475"/>
    </source>
</evidence>